<dbReference type="Proteomes" id="UP000667802">
    <property type="component" value="Unassembled WGS sequence"/>
</dbReference>
<dbReference type="PANTHER" id="PTHR43747">
    <property type="entry name" value="FAD-BINDING PROTEIN"/>
    <property type="match status" value="1"/>
</dbReference>
<proteinExistence type="inferred from homology"/>
<feature type="domain" description="FAD-binding" evidence="2">
    <location>
        <begin position="6"/>
        <end position="314"/>
    </location>
</feature>
<dbReference type="InterPro" id="IPR002938">
    <property type="entry name" value="FAD-bd"/>
</dbReference>
<keyword evidence="4" id="KW-1185">Reference proteome</keyword>
<comment type="caution">
    <text evidence="3">The sequence shown here is derived from an EMBL/GenBank/DDBJ whole genome shotgun (WGS) entry which is preliminary data.</text>
</comment>
<evidence type="ECO:0000313" key="4">
    <source>
        <dbReference type="Proteomes" id="UP000667802"/>
    </source>
</evidence>
<dbReference type="PANTHER" id="PTHR43747:SF1">
    <property type="entry name" value="SLR1998 PROTEIN"/>
    <property type="match status" value="1"/>
</dbReference>
<dbReference type="SUPFAM" id="SSF51905">
    <property type="entry name" value="FAD/NAD(P)-binding domain"/>
    <property type="match status" value="1"/>
</dbReference>
<dbReference type="InterPro" id="IPR036188">
    <property type="entry name" value="FAD/NAD-bd_sf"/>
</dbReference>
<dbReference type="RefSeq" id="WP_208341360.1">
    <property type="nucleotide sequence ID" value="NZ_CAWQFN010000872.1"/>
</dbReference>
<organism evidence="3 4">
    <name type="scientific">Aetokthonos hydrillicola Thurmond2011</name>
    <dbReference type="NCBI Taxonomy" id="2712845"/>
    <lineage>
        <taxon>Bacteria</taxon>
        <taxon>Bacillati</taxon>
        <taxon>Cyanobacteriota</taxon>
        <taxon>Cyanophyceae</taxon>
        <taxon>Nostocales</taxon>
        <taxon>Hapalosiphonaceae</taxon>
        <taxon>Aetokthonos</taxon>
    </lineage>
</organism>
<dbReference type="EMBL" id="JAALHA020000001">
    <property type="protein sequence ID" value="MDR9894005.1"/>
    <property type="molecule type" value="Genomic_DNA"/>
</dbReference>
<dbReference type="Gene3D" id="3.30.9.100">
    <property type="match status" value="1"/>
</dbReference>
<dbReference type="GO" id="GO:0071949">
    <property type="term" value="F:FAD binding"/>
    <property type="evidence" value="ECO:0007669"/>
    <property type="project" value="InterPro"/>
</dbReference>
<dbReference type="Pfam" id="PF01494">
    <property type="entry name" value="FAD_binding_3"/>
    <property type="match status" value="1"/>
</dbReference>
<name>A0AAP5M6D4_9CYAN</name>
<sequence>MTSSRKVDVVIIGGGPAGTSTAIALAKSGRSVAVLERSRYETVRVGETLQPGVRVLLSELGVWERFLSDAHVPTEGIISAWGSSELYDNNFIFNPYGSGWHLDRRRFDAMLALAAEDAGASVYLSTRVVSCTQRPNGGWSIEAICDGQAIALLADFLVEATGRASSLVGKPATKRIVCDNLIAVIKYFQFSSPVADCRTLVEASQSGWWYSAVLPNNHLVVAYMTDADLLPRGHMSLADVWRSRIQDVPHTLARVDPCVSNSSTRSIAAYSYRRNCVADTQWLAIGDAASAFDPLSSQGISKALQSGIAAAKVIQASQSDSQVSLNEYAGDVEKSFDKYLQARAAYYNREKRWSDSIFWQRRQSYASSIR</sequence>
<dbReference type="InterPro" id="IPR050816">
    <property type="entry name" value="Flavin-dep_Halogenase_NPB"/>
</dbReference>
<accession>A0AAP5M6D4</accession>
<dbReference type="PRINTS" id="PR00420">
    <property type="entry name" value="RNGMNOXGNASE"/>
</dbReference>
<protein>
    <submittedName>
        <fullName evidence="3">NAD(P)/FAD-dependent oxidoreductase</fullName>
    </submittedName>
</protein>
<dbReference type="AlphaFoldDB" id="A0AAP5M6D4"/>
<evidence type="ECO:0000313" key="3">
    <source>
        <dbReference type="EMBL" id="MDR9894005.1"/>
    </source>
</evidence>
<reference evidence="4" key="1">
    <citation type="journal article" date="2021" name="Science">
        <title>Hunting the eagle killer: A cyanobacterial neurotoxin causes vacuolar myelinopathy.</title>
        <authorList>
            <person name="Breinlinger S."/>
            <person name="Phillips T.J."/>
            <person name="Haram B.N."/>
            <person name="Mares J."/>
            <person name="Martinez Yerena J.A."/>
            <person name="Hrouzek P."/>
            <person name="Sobotka R."/>
            <person name="Henderson W.M."/>
            <person name="Schmieder P."/>
            <person name="Williams S.M."/>
            <person name="Lauderdale J.D."/>
            <person name="Wilde H.D."/>
            <person name="Gerrin W."/>
            <person name="Kust A."/>
            <person name="Washington J.W."/>
            <person name="Wagner C."/>
            <person name="Geier B."/>
            <person name="Liebeke M."/>
            <person name="Enke H."/>
            <person name="Niedermeyer T.H.J."/>
            <person name="Wilde S.B."/>
        </authorList>
    </citation>
    <scope>NUCLEOTIDE SEQUENCE [LARGE SCALE GENOMIC DNA]</scope>
    <source>
        <strain evidence="4">Thurmond2011</strain>
    </source>
</reference>
<evidence type="ECO:0000256" key="1">
    <source>
        <dbReference type="ARBA" id="ARBA00038396"/>
    </source>
</evidence>
<evidence type="ECO:0000259" key="2">
    <source>
        <dbReference type="Pfam" id="PF01494"/>
    </source>
</evidence>
<comment type="similarity">
    <text evidence="1">Belongs to the flavin-dependent halogenase family. Bacterial tryptophan halogenase subfamily.</text>
</comment>
<gene>
    <name evidence="3" type="ORF">G7B40_005390</name>
</gene>
<dbReference type="Gene3D" id="3.50.50.60">
    <property type="entry name" value="FAD/NAD(P)-binding domain"/>
    <property type="match status" value="1"/>
</dbReference>